<accession>A0A1G1TDC7</accession>
<feature type="signal peptide" evidence="1">
    <location>
        <begin position="1"/>
        <end position="19"/>
    </location>
</feature>
<feature type="chain" id="PRO_5009579341" description="Beta-lactamase-inhibitor-like PepSY-like domain-containing protein" evidence="1">
    <location>
        <begin position="20"/>
        <end position="149"/>
    </location>
</feature>
<protein>
    <recommendedName>
        <fullName evidence="4">Beta-lactamase-inhibitor-like PepSY-like domain-containing protein</fullName>
    </recommendedName>
</protein>
<comment type="caution">
    <text evidence="2">The sequence shown here is derived from an EMBL/GenBank/DDBJ whole genome shotgun (WGS) entry which is preliminary data.</text>
</comment>
<dbReference type="Gene3D" id="3.10.450.360">
    <property type="match status" value="1"/>
</dbReference>
<name>A0A1G1TDC7_9BACT</name>
<dbReference type="EMBL" id="MDZC01000010">
    <property type="protein sequence ID" value="OGX88870.1"/>
    <property type="molecule type" value="Genomic_DNA"/>
</dbReference>
<evidence type="ECO:0000313" key="3">
    <source>
        <dbReference type="Proteomes" id="UP000177791"/>
    </source>
</evidence>
<keyword evidence="3" id="KW-1185">Reference proteome</keyword>
<dbReference type="STRING" id="1908236.BEN48_07920"/>
<keyword evidence="1" id="KW-0732">Signal</keyword>
<organism evidence="2 3">
    <name type="scientific">Hymenobacter glacialis</name>
    <dbReference type="NCBI Taxonomy" id="1908236"/>
    <lineage>
        <taxon>Bacteria</taxon>
        <taxon>Pseudomonadati</taxon>
        <taxon>Bacteroidota</taxon>
        <taxon>Cytophagia</taxon>
        <taxon>Cytophagales</taxon>
        <taxon>Hymenobacteraceae</taxon>
        <taxon>Hymenobacter</taxon>
    </lineage>
</organism>
<proteinExistence type="predicted"/>
<gene>
    <name evidence="2" type="ORF">BEN48_07920</name>
</gene>
<sequence length="149" mass="17018">MKSPLLLLLAFLLWGPAGRAQSIPPAQVPPLTFVALQQLYPQAREVKWKRSQGWYQASYSQNQTQHLVRFDANGDVQATGDDMPIEALPEPVRYTLTNHFPSRKFCQAYKVLNTHTGAITYEMATCESYFSRTVVLTPNGQKLPRTYRW</sequence>
<dbReference type="AlphaFoldDB" id="A0A1G1TDC7"/>
<reference evidence="2 3" key="1">
    <citation type="submission" date="2016-08" db="EMBL/GenBank/DDBJ databases">
        <title>Hymenobacter coccineus sp. nov., Hymenobacter lapidarius sp. nov. and Hymenobacter glacialis sp. nov., isolated from Antarctic soil.</title>
        <authorList>
            <person name="Sedlacek I."/>
            <person name="Kralova S."/>
            <person name="Kyrova K."/>
            <person name="Maslanova I."/>
            <person name="Stankova E."/>
            <person name="Vrbovska V."/>
            <person name="Nemec M."/>
            <person name="Bartak M."/>
            <person name="Svec P."/>
            <person name="Busse H.-J."/>
            <person name="Pantucek R."/>
        </authorList>
    </citation>
    <scope>NUCLEOTIDE SEQUENCE [LARGE SCALE GENOMIC DNA]</scope>
    <source>
        <strain evidence="2 3">CCM 8648</strain>
    </source>
</reference>
<dbReference type="SUPFAM" id="SSF160574">
    <property type="entry name" value="BT0923-like"/>
    <property type="match status" value="1"/>
</dbReference>
<evidence type="ECO:0000313" key="2">
    <source>
        <dbReference type="EMBL" id="OGX88870.1"/>
    </source>
</evidence>
<evidence type="ECO:0000256" key="1">
    <source>
        <dbReference type="SAM" id="SignalP"/>
    </source>
</evidence>
<dbReference type="OrthoDB" id="884392at2"/>
<evidence type="ECO:0008006" key="4">
    <source>
        <dbReference type="Google" id="ProtNLM"/>
    </source>
</evidence>
<dbReference type="RefSeq" id="WP_070731793.1">
    <property type="nucleotide sequence ID" value="NZ_MDZC01000010.1"/>
</dbReference>
<dbReference type="Proteomes" id="UP000177791">
    <property type="component" value="Unassembled WGS sequence"/>
</dbReference>